<dbReference type="GO" id="GO:0005886">
    <property type="term" value="C:plasma membrane"/>
    <property type="evidence" value="ECO:0007669"/>
    <property type="project" value="TreeGrafter"/>
</dbReference>
<reference evidence="2" key="1">
    <citation type="submission" date="2020-12" db="EMBL/GenBank/DDBJ databases">
        <title>Leucobacter sp. CAS1, isolated from Chromium sludge.</title>
        <authorList>
            <person name="Xu Z."/>
        </authorList>
    </citation>
    <scope>NUCLEOTIDE SEQUENCE</scope>
    <source>
        <strain evidence="2">CSA1</strain>
    </source>
</reference>
<protein>
    <submittedName>
        <fullName evidence="2">DUF308 domain-containing protein</fullName>
    </submittedName>
</protein>
<dbReference type="AlphaFoldDB" id="A0A934QB13"/>
<dbReference type="InterPro" id="IPR052712">
    <property type="entry name" value="Acid_resist_chaperone_HdeD"/>
</dbReference>
<evidence type="ECO:0000313" key="3">
    <source>
        <dbReference type="Proteomes" id="UP000608530"/>
    </source>
</evidence>
<proteinExistence type="predicted"/>
<organism evidence="2 3">
    <name type="scientific">Leucobacter chromiisoli</name>
    <dbReference type="NCBI Taxonomy" id="2796471"/>
    <lineage>
        <taxon>Bacteria</taxon>
        <taxon>Bacillati</taxon>
        <taxon>Actinomycetota</taxon>
        <taxon>Actinomycetes</taxon>
        <taxon>Micrococcales</taxon>
        <taxon>Microbacteriaceae</taxon>
        <taxon>Leucobacter</taxon>
    </lineage>
</organism>
<feature type="transmembrane region" description="Helical" evidence="1">
    <location>
        <begin position="106"/>
        <end position="130"/>
    </location>
</feature>
<comment type="caution">
    <text evidence="2">The sequence shown here is derived from an EMBL/GenBank/DDBJ whole genome shotgun (WGS) entry which is preliminary data.</text>
</comment>
<dbReference type="InterPro" id="IPR005325">
    <property type="entry name" value="DUF308_memb"/>
</dbReference>
<dbReference type="PANTHER" id="PTHR34989">
    <property type="entry name" value="PROTEIN HDED"/>
    <property type="match status" value="1"/>
</dbReference>
<keyword evidence="3" id="KW-1185">Reference proteome</keyword>
<dbReference type="Proteomes" id="UP000608530">
    <property type="component" value="Unassembled WGS sequence"/>
</dbReference>
<feature type="transmembrane region" description="Helical" evidence="1">
    <location>
        <begin position="20"/>
        <end position="38"/>
    </location>
</feature>
<dbReference type="RefSeq" id="WP_200115951.1">
    <property type="nucleotide sequence ID" value="NZ_JAEHOH010000017.1"/>
</dbReference>
<name>A0A934QB13_9MICO</name>
<keyword evidence="1" id="KW-0812">Transmembrane</keyword>
<feature type="transmembrane region" description="Helical" evidence="1">
    <location>
        <begin position="164"/>
        <end position="184"/>
    </location>
</feature>
<feature type="transmembrane region" description="Helical" evidence="1">
    <location>
        <begin position="137"/>
        <end position="158"/>
    </location>
</feature>
<evidence type="ECO:0000256" key="1">
    <source>
        <dbReference type="SAM" id="Phobius"/>
    </source>
</evidence>
<feature type="transmembrane region" description="Helical" evidence="1">
    <location>
        <begin position="44"/>
        <end position="70"/>
    </location>
</feature>
<dbReference type="EMBL" id="JAEHOH010000017">
    <property type="protein sequence ID" value="MBK0419812.1"/>
    <property type="molecule type" value="Genomic_DNA"/>
</dbReference>
<dbReference type="PANTHER" id="PTHR34989:SF1">
    <property type="entry name" value="PROTEIN HDED"/>
    <property type="match status" value="1"/>
</dbReference>
<accession>A0A934QB13</accession>
<keyword evidence="1" id="KW-0472">Membrane</keyword>
<evidence type="ECO:0000313" key="2">
    <source>
        <dbReference type="EMBL" id="MBK0419812.1"/>
    </source>
</evidence>
<dbReference type="Pfam" id="PF03729">
    <property type="entry name" value="DUF308"/>
    <property type="match status" value="1"/>
</dbReference>
<feature type="transmembrane region" description="Helical" evidence="1">
    <location>
        <begin position="82"/>
        <end position="100"/>
    </location>
</feature>
<keyword evidence="1" id="KW-1133">Transmembrane helix</keyword>
<gene>
    <name evidence="2" type="ORF">JD276_12285</name>
</gene>
<sequence length="189" mass="19380">MASTEPTLHQRAVDGMRTALGVGGLVALVIGVLILLFPVQSGGIAMGVVAAIVALYTLVVGAVYLGSALFTKSLSGWARTGNLLLGALYLVAGIVVMINLGAAAAFLGIFLGVLVGVMWLIEGVIALTALKQSPNRVWTIVYGAVSIIAGLVLVIAPLMGAVTLWLLLGISMVVMGAIQMGRAFSLRAH</sequence>